<protein>
    <recommendedName>
        <fullName evidence="4">Branched-chain amino acid aminotransferase</fullName>
    </recommendedName>
</protein>
<evidence type="ECO:0000313" key="2">
    <source>
        <dbReference type="EMBL" id="QDV51989.1"/>
    </source>
</evidence>
<dbReference type="KEGG" id="gfm:Enr17x_40480"/>
<keyword evidence="1" id="KW-0472">Membrane</keyword>
<accession>A0A518IFX2</accession>
<dbReference type="Proteomes" id="UP000318313">
    <property type="component" value="Chromosome"/>
</dbReference>
<keyword evidence="3" id="KW-1185">Reference proteome</keyword>
<reference evidence="2 3" key="1">
    <citation type="submission" date="2019-03" db="EMBL/GenBank/DDBJ databases">
        <title>Deep-cultivation of Planctomycetes and their phenomic and genomic characterization uncovers novel biology.</title>
        <authorList>
            <person name="Wiegand S."/>
            <person name="Jogler M."/>
            <person name="Boedeker C."/>
            <person name="Pinto D."/>
            <person name="Vollmers J."/>
            <person name="Rivas-Marin E."/>
            <person name="Kohn T."/>
            <person name="Peeters S.H."/>
            <person name="Heuer A."/>
            <person name="Rast P."/>
            <person name="Oberbeckmann S."/>
            <person name="Bunk B."/>
            <person name="Jeske O."/>
            <person name="Meyerdierks A."/>
            <person name="Storesund J.E."/>
            <person name="Kallscheuer N."/>
            <person name="Luecker S."/>
            <person name="Lage O.M."/>
            <person name="Pohl T."/>
            <person name="Merkel B.J."/>
            <person name="Hornburger P."/>
            <person name="Mueller R.-W."/>
            <person name="Bruemmer F."/>
            <person name="Labrenz M."/>
            <person name="Spormann A.M."/>
            <person name="Op den Camp H."/>
            <person name="Overmann J."/>
            <person name="Amann R."/>
            <person name="Jetten M.S.M."/>
            <person name="Mascher T."/>
            <person name="Medema M.H."/>
            <person name="Devos D.P."/>
            <person name="Kaster A.-K."/>
            <person name="Ovreas L."/>
            <person name="Rohde M."/>
            <person name="Galperin M.Y."/>
            <person name="Jogler C."/>
        </authorList>
    </citation>
    <scope>NUCLEOTIDE SEQUENCE [LARGE SCALE GENOMIC DNA]</scope>
    <source>
        <strain evidence="2 3">Enr17</strain>
    </source>
</reference>
<keyword evidence="1" id="KW-0812">Transmembrane</keyword>
<dbReference type="EMBL" id="CP037452">
    <property type="protein sequence ID" value="QDV51989.1"/>
    <property type="molecule type" value="Genomic_DNA"/>
</dbReference>
<feature type="transmembrane region" description="Helical" evidence="1">
    <location>
        <begin position="12"/>
        <end position="33"/>
    </location>
</feature>
<evidence type="ECO:0000313" key="3">
    <source>
        <dbReference type="Proteomes" id="UP000318313"/>
    </source>
</evidence>
<organism evidence="2 3">
    <name type="scientific">Gimesia fumaroli</name>
    <dbReference type="NCBI Taxonomy" id="2527976"/>
    <lineage>
        <taxon>Bacteria</taxon>
        <taxon>Pseudomonadati</taxon>
        <taxon>Planctomycetota</taxon>
        <taxon>Planctomycetia</taxon>
        <taxon>Planctomycetales</taxon>
        <taxon>Planctomycetaceae</taxon>
        <taxon>Gimesia</taxon>
    </lineage>
</organism>
<sequence length="105" mass="11282">MMNQFWKNEAGFIIAAEIVLVLTIGCMAMVVGLSQIAVAMNTELNDLSNAFGSFNQSFIATGFEGNESLYLGSKFTDTIDDCDLNTTCDLLIPASRSSSEGGILR</sequence>
<keyword evidence="1" id="KW-1133">Transmembrane helix</keyword>
<evidence type="ECO:0008006" key="4">
    <source>
        <dbReference type="Google" id="ProtNLM"/>
    </source>
</evidence>
<proteinExistence type="predicted"/>
<evidence type="ECO:0000256" key="1">
    <source>
        <dbReference type="SAM" id="Phobius"/>
    </source>
</evidence>
<dbReference type="OrthoDB" id="9843286at2"/>
<name>A0A518IFX2_9PLAN</name>
<dbReference type="AlphaFoldDB" id="A0A518IFX2"/>
<gene>
    <name evidence="2" type="ORF">Enr17x_40480</name>
</gene>